<reference evidence="1 2" key="1">
    <citation type="submission" date="2019-05" db="EMBL/GenBank/DDBJ databases">
        <title>Comparative genomics and metabolomics analyses of clavulanic acid producing Streptomyces species provides insight into specialized metabolism and evolution of beta-lactam biosynthetic gene clusters.</title>
        <authorList>
            <person name="Moore M.A."/>
            <person name="Cruz-Morales P."/>
            <person name="Barona Gomez F."/>
            <person name="Kapil T."/>
        </authorList>
    </citation>
    <scope>NUCLEOTIDE SEQUENCE [LARGE SCALE GENOMIC DNA]</scope>
    <source>
        <strain evidence="1 2">NRRL 5741</strain>
    </source>
</reference>
<name>A0A646KP47_STRJU</name>
<keyword evidence="2" id="KW-1185">Reference proteome</keyword>
<sequence length="76" mass="8834">MTTPITTVSYLIESRPRGTTEPWRRAATRSIAASWSDRARAERYLAERRERQPNWEHRMITVATTVTTTVTEEPTQ</sequence>
<dbReference type="EMBL" id="VCLA01000180">
    <property type="protein sequence ID" value="MQT03880.1"/>
    <property type="molecule type" value="Genomic_DNA"/>
</dbReference>
<organism evidence="1 2">
    <name type="scientific">Streptomyces jumonjinensis</name>
    <dbReference type="NCBI Taxonomy" id="1945"/>
    <lineage>
        <taxon>Bacteria</taxon>
        <taxon>Bacillati</taxon>
        <taxon>Actinomycetota</taxon>
        <taxon>Actinomycetes</taxon>
        <taxon>Kitasatosporales</taxon>
        <taxon>Streptomycetaceae</taxon>
        <taxon>Streptomyces</taxon>
    </lineage>
</organism>
<accession>A0A646KP47</accession>
<evidence type="ECO:0000313" key="1">
    <source>
        <dbReference type="EMBL" id="MQT03880.1"/>
    </source>
</evidence>
<comment type="caution">
    <text evidence="1">The sequence shown here is derived from an EMBL/GenBank/DDBJ whole genome shotgun (WGS) entry which is preliminary data.</text>
</comment>
<protein>
    <submittedName>
        <fullName evidence="1">Uncharacterized protein</fullName>
    </submittedName>
</protein>
<dbReference type="RefSeq" id="WP_153525388.1">
    <property type="nucleotide sequence ID" value="NZ_JBEPDZ010000025.1"/>
</dbReference>
<gene>
    <name evidence="1" type="ORF">FF041_28030</name>
</gene>
<proteinExistence type="predicted"/>
<evidence type="ECO:0000313" key="2">
    <source>
        <dbReference type="Proteomes" id="UP000419138"/>
    </source>
</evidence>
<dbReference type="Proteomes" id="UP000419138">
    <property type="component" value="Unassembled WGS sequence"/>
</dbReference>
<dbReference type="AlphaFoldDB" id="A0A646KP47"/>